<dbReference type="GO" id="GO:0015232">
    <property type="term" value="F:heme transmembrane transporter activity"/>
    <property type="evidence" value="ECO:0007669"/>
    <property type="project" value="InterPro"/>
</dbReference>
<dbReference type="GO" id="GO:0016020">
    <property type="term" value="C:membrane"/>
    <property type="evidence" value="ECO:0007669"/>
    <property type="project" value="InterPro"/>
</dbReference>
<evidence type="ECO:0000256" key="3">
    <source>
        <dbReference type="SAM" id="Phobius"/>
    </source>
</evidence>
<organism evidence="7 8">
    <name type="scientific">Desulfohalobium retbaense (strain ATCC 49708 / DSM 5692 / JCM 16813 / HR100)</name>
    <dbReference type="NCBI Taxonomy" id="485915"/>
    <lineage>
        <taxon>Bacteria</taxon>
        <taxon>Pseudomonadati</taxon>
        <taxon>Thermodesulfobacteriota</taxon>
        <taxon>Desulfovibrionia</taxon>
        <taxon>Desulfovibrionales</taxon>
        <taxon>Desulfohalobiaceae</taxon>
        <taxon>Desulfohalobium</taxon>
    </lineage>
</organism>
<dbReference type="KEGG" id="drt:Dret_0982"/>
<gene>
    <name evidence="7" type="ordered locus">Dret_0982</name>
</gene>
<dbReference type="InterPro" id="IPR002541">
    <property type="entry name" value="Cyt_c_assembly"/>
</dbReference>
<keyword evidence="3" id="KW-0472">Membrane</keyword>
<dbReference type="InterPro" id="IPR032523">
    <property type="entry name" value="CcmF_C"/>
</dbReference>
<feature type="transmembrane region" description="Helical" evidence="3">
    <location>
        <begin position="316"/>
        <end position="333"/>
    </location>
</feature>
<dbReference type="PANTHER" id="PTHR43653">
    <property type="entry name" value="CYTOCHROME C ASSEMBLY PROTEIN-RELATED"/>
    <property type="match status" value="1"/>
</dbReference>
<dbReference type="STRING" id="485915.Dret_0982"/>
<keyword evidence="4" id="KW-0732">Signal</keyword>
<dbReference type="Pfam" id="PF16327">
    <property type="entry name" value="CcmF_C"/>
    <property type="match status" value="1"/>
</dbReference>
<name>C8X1H3_DESRD</name>
<feature type="domain" description="Cytochrome c assembly protein" evidence="5">
    <location>
        <begin position="91"/>
        <end position="298"/>
    </location>
</feature>
<dbReference type="InterPro" id="IPR003567">
    <property type="entry name" value="Cyt_c_biogenesis"/>
</dbReference>
<feature type="transmembrane region" description="Helical" evidence="3">
    <location>
        <begin position="447"/>
        <end position="469"/>
    </location>
</feature>
<feature type="transmembrane region" description="Helical" evidence="3">
    <location>
        <begin position="423"/>
        <end position="441"/>
    </location>
</feature>
<feature type="transmembrane region" description="Helical" evidence="3">
    <location>
        <begin position="354"/>
        <end position="375"/>
    </location>
</feature>
<sequence length="633" mass="69531">MLTPHFLAFFALLLALFLSAGLGVSACAAAWRSTTAPLPWIEKGQWLITGLMLLASAILLWALGTGDFSFSYVADYTDSFLPQFYALTAFWAGQEGSFLFWGVCLAALGVVWRLSPSYQRVSPLTRQYAWAFFLAVQAFFLYVLTGPSNPFLRLEPALDQGNGLNPLLQHPGMIFHPPLLFLGYAGFTIPACLALAAKLTREPVSWMDVSRNWVLVSWIFLTAGIILGSWWSYMELGWGGYWAWDPVENASLIPWLSASAFLHTSLIGRRRKALGRSNVFLIGLTLVLCFFGTYLVRSGVIDSLHAFGSGGVGQPLFLLILVSLALVTLIAFVDRSSEDRPLSGITSKQGVMLLVAWLLLALGVVVMMGTMWPVISRLWTENPVGLDAGFYNRVCLPLFTFIVLFLVFCPWLTWKGGTRYPKALGASIAAFVLALGGLWFVGVRDLWPLLAAAGGIATCVSTVLIFVVAPASRRQRVSWGAYGVHFGLALVFVGIAFSGPYKATTEAVLDKGEVLQVDGYEVEYTGFDQDMTPAVSAFKAVLEVRNEKGETIGRLVPERRMYRNFQQPFAEAAVLPGLGDELYATLLGFTEDEIISLKVSVNPLVNWLWIGGTLMCLLPWLCLRRVAKPGGRH</sequence>
<dbReference type="PANTHER" id="PTHR43653:SF1">
    <property type="entry name" value="CYTOCHROME C-TYPE BIOGENESIS PROTEIN CCMF"/>
    <property type="match status" value="1"/>
</dbReference>
<keyword evidence="3" id="KW-1133">Transmembrane helix</keyword>
<feature type="domain" description="Cytochrome c-type biogenesis protein CcmF C-terminal" evidence="6">
    <location>
        <begin position="317"/>
        <end position="618"/>
    </location>
</feature>
<keyword evidence="2" id="KW-0201">Cytochrome c-type biogenesis</keyword>
<protein>
    <submittedName>
        <fullName evidence="7">Cytochrome c assembly protein</fullName>
    </submittedName>
</protein>
<reference evidence="7 8" key="2">
    <citation type="journal article" date="2010" name="Stand. Genomic Sci.">
        <title>Complete genome sequence of Desulfohalobium retbaense type strain (HR(100)).</title>
        <authorList>
            <person name="Spring S."/>
            <person name="Nolan M."/>
            <person name="Lapidus A."/>
            <person name="Glavina Del Rio T."/>
            <person name="Copeland A."/>
            <person name="Tice H."/>
            <person name="Cheng J.F."/>
            <person name="Lucas S."/>
            <person name="Land M."/>
            <person name="Chen F."/>
            <person name="Bruce D."/>
            <person name="Goodwin L."/>
            <person name="Pitluck S."/>
            <person name="Ivanova N."/>
            <person name="Mavromatis K."/>
            <person name="Mikhailova N."/>
            <person name="Pati A."/>
            <person name="Chen A."/>
            <person name="Palaniappan K."/>
            <person name="Hauser L."/>
            <person name="Chang Y.J."/>
            <person name="Jeffries C.D."/>
            <person name="Munk C."/>
            <person name="Kiss H."/>
            <person name="Chain P."/>
            <person name="Han C."/>
            <person name="Brettin T."/>
            <person name="Detter J.C."/>
            <person name="Schuler E."/>
            <person name="Goker M."/>
            <person name="Rohde M."/>
            <person name="Bristow J."/>
            <person name="Eisen J.A."/>
            <person name="Markowitz V."/>
            <person name="Hugenholtz P."/>
            <person name="Kyrpides N.C."/>
            <person name="Klenk H.P."/>
        </authorList>
    </citation>
    <scope>NUCLEOTIDE SEQUENCE [LARGE SCALE GENOMIC DNA]</scope>
    <source>
        <strain evidence="7 8">DSM 5692</strain>
    </source>
</reference>
<dbReference type="Pfam" id="PF01578">
    <property type="entry name" value="Cytochrom_C_asm"/>
    <property type="match status" value="1"/>
</dbReference>
<evidence type="ECO:0000256" key="1">
    <source>
        <dbReference type="ARBA" id="ARBA00009186"/>
    </source>
</evidence>
<evidence type="ECO:0000313" key="7">
    <source>
        <dbReference type="EMBL" id="ACV68270.1"/>
    </source>
</evidence>
<dbReference type="AlphaFoldDB" id="C8X1H3"/>
<feature type="signal peptide" evidence="4">
    <location>
        <begin position="1"/>
        <end position="28"/>
    </location>
</feature>
<comment type="similarity">
    <text evidence="1">Belongs to the CcmF/CycK/Ccl1/NrfE/CcsA family.</text>
</comment>
<feature type="transmembrane region" description="Helical" evidence="3">
    <location>
        <begin position="481"/>
        <end position="501"/>
    </location>
</feature>
<feature type="transmembrane region" description="Helical" evidence="3">
    <location>
        <begin position="279"/>
        <end position="296"/>
    </location>
</feature>
<feature type="transmembrane region" description="Helical" evidence="3">
    <location>
        <begin position="98"/>
        <end position="115"/>
    </location>
</feature>
<evidence type="ECO:0000313" key="8">
    <source>
        <dbReference type="Proteomes" id="UP000001052"/>
    </source>
</evidence>
<feature type="transmembrane region" description="Helical" evidence="3">
    <location>
        <begin position="179"/>
        <end position="200"/>
    </location>
</feature>
<feature type="transmembrane region" description="Helical" evidence="3">
    <location>
        <begin position="127"/>
        <end position="145"/>
    </location>
</feature>
<dbReference type="GO" id="GO:0017004">
    <property type="term" value="P:cytochrome complex assembly"/>
    <property type="evidence" value="ECO:0007669"/>
    <property type="project" value="UniProtKB-KW"/>
</dbReference>
<reference evidence="8" key="1">
    <citation type="submission" date="2009-09" db="EMBL/GenBank/DDBJ databases">
        <title>The complete chromosome of Desulfohalobium retbaense DSM 5692.</title>
        <authorList>
            <consortium name="US DOE Joint Genome Institute (JGI-PGF)"/>
            <person name="Lucas S."/>
            <person name="Copeland A."/>
            <person name="Lapidus A."/>
            <person name="Glavina del Rio T."/>
            <person name="Dalin E."/>
            <person name="Tice H."/>
            <person name="Bruce D."/>
            <person name="Goodwin L."/>
            <person name="Pitluck S."/>
            <person name="Kyrpides N."/>
            <person name="Mavromatis K."/>
            <person name="Ivanova N."/>
            <person name="Mikhailova N."/>
            <person name="Munk A.C."/>
            <person name="Brettin T."/>
            <person name="Detter J.C."/>
            <person name="Han C."/>
            <person name="Tapia R."/>
            <person name="Larimer F."/>
            <person name="Land M."/>
            <person name="Hauser L."/>
            <person name="Markowitz V."/>
            <person name="Cheng J.-F."/>
            <person name="Hugenholtz P."/>
            <person name="Woyke T."/>
            <person name="Wu D."/>
            <person name="Spring S."/>
            <person name="Klenk H.-P."/>
            <person name="Eisen J.A."/>
        </authorList>
    </citation>
    <scope>NUCLEOTIDE SEQUENCE [LARGE SCALE GENOMIC DNA]</scope>
    <source>
        <strain evidence="8">DSM 5692</strain>
    </source>
</reference>
<feature type="transmembrane region" description="Helical" evidence="3">
    <location>
        <begin position="390"/>
        <end position="411"/>
    </location>
</feature>
<feature type="transmembrane region" description="Helical" evidence="3">
    <location>
        <begin position="251"/>
        <end position="267"/>
    </location>
</feature>
<evidence type="ECO:0000259" key="5">
    <source>
        <dbReference type="Pfam" id="PF01578"/>
    </source>
</evidence>
<dbReference type="Proteomes" id="UP000001052">
    <property type="component" value="Chromosome"/>
</dbReference>
<feature type="chain" id="PRO_5002994038" evidence="4">
    <location>
        <begin position="29"/>
        <end position="633"/>
    </location>
</feature>
<dbReference type="RefSeq" id="WP_015751424.1">
    <property type="nucleotide sequence ID" value="NC_013223.1"/>
</dbReference>
<dbReference type="PRINTS" id="PR01410">
    <property type="entry name" value="CCBIOGENESIS"/>
</dbReference>
<accession>C8X1H3</accession>
<evidence type="ECO:0000256" key="2">
    <source>
        <dbReference type="ARBA" id="ARBA00022748"/>
    </source>
</evidence>
<keyword evidence="3" id="KW-0812">Transmembrane</keyword>
<feature type="transmembrane region" description="Helical" evidence="3">
    <location>
        <begin position="46"/>
        <end position="64"/>
    </location>
</feature>
<dbReference type="EMBL" id="CP001734">
    <property type="protein sequence ID" value="ACV68270.1"/>
    <property type="molecule type" value="Genomic_DNA"/>
</dbReference>
<dbReference type="eggNOG" id="COG1138">
    <property type="taxonomic scope" value="Bacteria"/>
</dbReference>
<evidence type="ECO:0000259" key="6">
    <source>
        <dbReference type="Pfam" id="PF16327"/>
    </source>
</evidence>
<feature type="transmembrane region" description="Helical" evidence="3">
    <location>
        <begin position="604"/>
        <end position="623"/>
    </location>
</feature>
<dbReference type="HOGENOM" id="CLU_015041_3_0_7"/>
<feature type="transmembrane region" description="Helical" evidence="3">
    <location>
        <begin position="212"/>
        <end position="231"/>
    </location>
</feature>
<proteinExistence type="inferred from homology"/>
<keyword evidence="8" id="KW-1185">Reference proteome</keyword>
<evidence type="ECO:0000256" key="4">
    <source>
        <dbReference type="SAM" id="SignalP"/>
    </source>
</evidence>
<dbReference type="GO" id="GO:0020037">
    <property type="term" value="F:heme binding"/>
    <property type="evidence" value="ECO:0007669"/>
    <property type="project" value="InterPro"/>
</dbReference>